<keyword evidence="3" id="KW-1185">Reference proteome</keyword>
<organism evidence="2 3">
    <name type="scientific">Lophiotrema nucula</name>
    <dbReference type="NCBI Taxonomy" id="690887"/>
    <lineage>
        <taxon>Eukaryota</taxon>
        <taxon>Fungi</taxon>
        <taxon>Dikarya</taxon>
        <taxon>Ascomycota</taxon>
        <taxon>Pezizomycotina</taxon>
        <taxon>Dothideomycetes</taxon>
        <taxon>Pleosporomycetidae</taxon>
        <taxon>Pleosporales</taxon>
        <taxon>Lophiotremataceae</taxon>
        <taxon>Lophiotrema</taxon>
    </lineage>
</organism>
<evidence type="ECO:0000256" key="1">
    <source>
        <dbReference type="SAM" id="MobiDB-lite"/>
    </source>
</evidence>
<dbReference type="Proteomes" id="UP000799770">
    <property type="component" value="Unassembled WGS sequence"/>
</dbReference>
<dbReference type="AlphaFoldDB" id="A0A6A5ZNZ9"/>
<feature type="region of interest" description="Disordered" evidence="1">
    <location>
        <begin position="77"/>
        <end position="97"/>
    </location>
</feature>
<evidence type="ECO:0000313" key="3">
    <source>
        <dbReference type="Proteomes" id="UP000799770"/>
    </source>
</evidence>
<evidence type="ECO:0000313" key="2">
    <source>
        <dbReference type="EMBL" id="KAF2121169.1"/>
    </source>
</evidence>
<proteinExistence type="predicted"/>
<reference evidence="2" key="1">
    <citation type="journal article" date="2020" name="Stud. Mycol.">
        <title>101 Dothideomycetes genomes: a test case for predicting lifestyles and emergence of pathogens.</title>
        <authorList>
            <person name="Haridas S."/>
            <person name="Albert R."/>
            <person name="Binder M."/>
            <person name="Bloem J."/>
            <person name="Labutti K."/>
            <person name="Salamov A."/>
            <person name="Andreopoulos B."/>
            <person name="Baker S."/>
            <person name="Barry K."/>
            <person name="Bills G."/>
            <person name="Bluhm B."/>
            <person name="Cannon C."/>
            <person name="Castanera R."/>
            <person name="Culley D."/>
            <person name="Daum C."/>
            <person name="Ezra D."/>
            <person name="Gonzalez J."/>
            <person name="Henrissat B."/>
            <person name="Kuo A."/>
            <person name="Liang C."/>
            <person name="Lipzen A."/>
            <person name="Lutzoni F."/>
            <person name="Magnuson J."/>
            <person name="Mondo S."/>
            <person name="Nolan M."/>
            <person name="Ohm R."/>
            <person name="Pangilinan J."/>
            <person name="Park H.-J."/>
            <person name="Ramirez L."/>
            <person name="Alfaro M."/>
            <person name="Sun H."/>
            <person name="Tritt A."/>
            <person name="Yoshinaga Y."/>
            <person name="Zwiers L.-H."/>
            <person name="Turgeon B."/>
            <person name="Goodwin S."/>
            <person name="Spatafora J."/>
            <person name="Crous P."/>
            <person name="Grigoriev I."/>
        </authorList>
    </citation>
    <scope>NUCLEOTIDE SEQUENCE</scope>
    <source>
        <strain evidence="2">CBS 627.86</strain>
    </source>
</reference>
<gene>
    <name evidence="2" type="ORF">BDV96DRAFT_205527</name>
</gene>
<sequence>MGRDTSHSGRYHAARPNTTHNFTPSVPESVVQQEHQEPPPPSQPRPSTLHNAASGCGASAGQLQVLAFGYTARVDANQRRRPDRRSGDEKKSAVKTEIGNRLEVSSISASAVARALTHGNFVTKGSDGCTAADGGSWRLPRACYRPLKRWARPQPGSQTHSSLSTPRLCRQNLHQIYTLIIRRAGPSLVLASFD</sequence>
<feature type="region of interest" description="Disordered" evidence="1">
    <location>
        <begin position="1"/>
        <end position="56"/>
    </location>
</feature>
<dbReference type="EMBL" id="ML977312">
    <property type="protein sequence ID" value="KAF2121169.1"/>
    <property type="molecule type" value="Genomic_DNA"/>
</dbReference>
<name>A0A6A5ZNZ9_9PLEO</name>
<protein>
    <submittedName>
        <fullName evidence="2">Uncharacterized protein</fullName>
    </submittedName>
</protein>
<accession>A0A6A5ZNZ9</accession>